<dbReference type="Gene3D" id="3.40.50.300">
    <property type="entry name" value="P-loop containing nucleotide triphosphate hydrolases"/>
    <property type="match status" value="1"/>
</dbReference>
<dbReference type="InterPro" id="IPR027417">
    <property type="entry name" value="P-loop_NTPase"/>
</dbReference>
<dbReference type="NCBIfam" id="TIGR00231">
    <property type="entry name" value="small_GTP"/>
    <property type="match status" value="1"/>
</dbReference>
<keyword evidence="4" id="KW-1185">Reference proteome</keyword>
<comment type="caution">
    <text evidence="3">The sequence shown here is derived from an EMBL/GenBank/DDBJ whole genome shotgun (WGS) entry which is preliminary data.</text>
</comment>
<gene>
    <name evidence="3" type="ORF">P0O15_01040</name>
</gene>
<dbReference type="InterPro" id="IPR006073">
    <property type="entry name" value="GTP-bd"/>
</dbReference>
<reference evidence="3 4" key="1">
    <citation type="submission" date="2023-03" db="EMBL/GenBank/DDBJ databases">
        <title>WGS of Methanotrichaceae archaeon Mx.</title>
        <authorList>
            <person name="Sorokin D.Y."/>
            <person name="Merkel A.Y."/>
        </authorList>
    </citation>
    <scope>NUCLEOTIDE SEQUENCE [LARGE SCALE GENOMIC DNA]</scope>
    <source>
        <strain evidence="3 4">Mx</strain>
    </source>
</reference>
<dbReference type="SUPFAM" id="SSF52540">
    <property type="entry name" value="P-loop containing nucleoside triphosphate hydrolases"/>
    <property type="match status" value="1"/>
</dbReference>
<dbReference type="PRINTS" id="PR00326">
    <property type="entry name" value="GTP1OBG"/>
</dbReference>
<feature type="domain" description="FeoB-type G" evidence="2">
    <location>
        <begin position="10"/>
        <end position="171"/>
    </location>
</feature>
<dbReference type="PROSITE" id="PS51711">
    <property type="entry name" value="G_FEOB"/>
    <property type="match status" value="1"/>
</dbReference>
<organism evidence="3 4">
    <name type="scientific">Candidatus Methanocrinis natronophilus</name>
    <dbReference type="NCBI Taxonomy" id="3033396"/>
    <lineage>
        <taxon>Archaea</taxon>
        <taxon>Methanobacteriati</taxon>
        <taxon>Methanobacteriota</taxon>
        <taxon>Stenosarchaea group</taxon>
        <taxon>Methanomicrobia</taxon>
        <taxon>Methanotrichales</taxon>
        <taxon>Methanotrichaceae</taxon>
        <taxon>Methanocrinis</taxon>
    </lineage>
</organism>
<dbReference type="InterPro" id="IPR011640">
    <property type="entry name" value="Fe2_transport_prot_B_C"/>
</dbReference>
<dbReference type="Proteomes" id="UP001220010">
    <property type="component" value="Unassembled WGS sequence"/>
</dbReference>
<keyword evidence="1" id="KW-1133">Transmembrane helix</keyword>
<protein>
    <submittedName>
        <fullName evidence="3">Ferrous iron transporter B</fullName>
    </submittedName>
</protein>
<dbReference type="InterPro" id="IPR005225">
    <property type="entry name" value="Small_GTP-bd"/>
</dbReference>
<proteinExistence type="predicted"/>
<feature type="transmembrane region" description="Helical" evidence="1">
    <location>
        <begin position="518"/>
        <end position="542"/>
    </location>
</feature>
<feature type="transmembrane region" description="Helical" evidence="1">
    <location>
        <begin position="362"/>
        <end position="385"/>
    </location>
</feature>
<feature type="transmembrane region" description="Helical" evidence="1">
    <location>
        <begin position="391"/>
        <end position="415"/>
    </location>
</feature>
<feature type="transmembrane region" description="Helical" evidence="1">
    <location>
        <begin position="254"/>
        <end position="277"/>
    </location>
</feature>
<sequence>MAELSRREQESLILLIGPPNVGKSVIFNHLSGLHVGMANYPGTTVDYTKGSAVFGGVKATIIDTPGTYTLDATNDAEEVAVAMLKGKPDLVVCVLDASNLESSIYLALQILECRLPTIVTVNRMDLLEEKGLLLDGEALSRELGVPVLTAVALDGDGMYGLRAAIGDVLNGDLTPVPSGIVEASWECAERIRAAAVHGSGRASASIRETIGDASMRPWPGILIAIVVMLAVFSIVLGLGMGLRRFVLLPVFQGYIIPLIVSEVDGLVAPGLFRNILVGEYGFLTKGIEWPFTLIMPYVFSFYLALCILEDSGYLPRLGVLLDGLLGKIGLSGPSIIPLLLGYGCGIPAIISTRTLPSRKNRLMVGLMASLSIPCIAQTGAFISLLAAQSAFALAFVMFLSFASLLLGGAVLNRILPGRRVPMVMEIPDLLVPRAHMIAKKMWIRTQHYIVDAVPPVIVGVAVAATLFETGWMARIGAFMSPLVTEWLHLPQEAAVPLLLGVFRRELTVLPLLDMNLSVLQLVVGSVVALYYVPCIAMMAILYREFGGYYAILTLAVTTAFAFIMGGLIAQAGILLGVM</sequence>
<dbReference type="InterPro" id="IPR011642">
    <property type="entry name" value="Gate_dom"/>
</dbReference>
<name>A0ABT5X502_9EURY</name>
<dbReference type="EMBL" id="JARFPK010000003">
    <property type="protein sequence ID" value="MDF0589765.1"/>
    <property type="molecule type" value="Genomic_DNA"/>
</dbReference>
<evidence type="ECO:0000259" key="2">
    <source>
        <dbReference type="PROSITE" id="PS51711"/>
    </source>
</evidence>
<feature type="transmembrane region" description="Helical" evidence="1">
    <location>
        <begin position="448"/>
        <end position="467"/>
    </location>
</feature>
<evidence type="ECO:0000313" key="4">
    <source>
        <dbReference type="Proteomes" id="UP001220010"/>
    </source>
</evidence>
<dbReference type="PANTHER" id="PTHR43185">
    <property type="entry name" value="FERROUS IRON TRANSPORT PROTEIN B"/>
    <property type="match status" value="1"/>
</dbReference>
<dbReference type="Pfam" id="PF07670">
    <property type="entry name" value="Gate"/>
    <property type="match status" value="2"/>
</dbReference>
<dbReference type="Pfam" id="PF02421">
    <property type="entry name" value="FeoB_N"/>
    <property type="match status" value="1"/>
</dbReference>
<dbReference type="Pfam" id="PF07664">
    <property type="entry name" value="FeoB_C"/>
    <property type="match status" value="1"/>
</dbReference>
<evidence type="ECO:0000313" key="3">
    <source>
        <dbReference type="EMBL" id="MDF0589765.1"/>
    </source>
</evidence>
<feature type="transmembrane region" description="Helical" evidence="1">
    <location>
        <begin position="328"/>
        <end position="350"/>
    </location>
</feature>
<keyword evidence="1" id="KW-0472">Membrane</keyword>
<feature type="transmembrane region" description="Helical" evidence="1">
    <location>
        <begin position="289"/>
        <end position="308"/>
    </location>
</feature>
<dbReference type="InterPro" id="IPR030389">
    <property type="entry name" value="G_FEOB_dom"/>
</dbReference>
<evidence type="ECO:0000256" key="1">
    <source>
        <dbReference type="SAM" id="Phobius"/>
    </source>
</evidence>
<feature type="transmembrane region" description="Helical" evidence="1">
    <location>
        <begin position="221"/>
        <end position="242"/>
    </location>
</feature>
<accession>A0ABT5X502</accession>
<feature type="transmembrane region" description="Helical" evidence="1">
    <location>
        <begin position="548"/>
        <end position="577"/>
    </location>
</feature>
<keyword evidence="1" id="KW-0812">Transmembrane</keyword>
<dbReference type="InterPro" id="IPR050860">
    <property type="entry name" value="FeoB_GTPase"/>
</dbReference>
<dbReference type="PANTHER" id="PTHR43185:SF1">
    <property type="entry name" value="FE(2+) TRANSPORTER FEOB"/>
    <property type="match status" value="1"/>
</dbReference>